<dbReference type="Gene3D" id="3.40.50.300">
    <property type="entry name" value="P-loop containing nucleotide triphosphate hydrolases"/>
    <property type="match status" value="1"/>
</dbReference>
<dbReference type="FunFam" id="3.40.50.300:FF:000299">
    <property type="entry name" value="ABC transporter ATP-binding protein/permease"/>
    <property type="match status" value="1"/>
</dbReference>
<dbReference type="OrthoDB" id="9806127at2"/>
<dbReference type="InterPro" id="IPR003593">
    <property type="entry name" value="AAA+_ATPase"/>
</dbReference>
<dbReference type="PROSITE" id="PS50893">
    <property type="entry name" value="ABC_TRANSPORTER_2"/>
    <property type="match status" value="1"/>
</dbReference>
<evidence type="ECO:0000256" key="3">
    <source>
        <dbReference type="ARBA" id="ARBA00022475"/>
    </source>
</evidence>
<dbReference type="SUPFAM" id="SSF90123">
    <property type="entry name" value="ABC transporter transmembrane region"/>
    <property type="match status" value="1"/>
</dbReference>
<comment type="caution">
    <text evidence="14">The sequence shown here is derived from an EMBL/GenBank/DDBJ whole genome shotgun (WGS) entry which is preliminary data.</text>
</comment>
<dbReference type="SMART" id="SM00382">
    <property type="entry name" value="AAA"/>
    <property type="match status" value="1"/>
</dbReference>
<dbReference type="Proteomes" id="UP000231586">
    <property type="component" value="Unassembled WGS sequence"/>
</dbReference>
<evidence type="ECO:0000313" key="15">
    <source>
        <dbReference type="Proteomes" id="UP000231586"/>
    </source>
</evidence>
<feature type="region of interest" description="Disordered" evidence="10">
    <location>
        <begin position="1"/>
        <end position="21"/>
    </location>
</feature>
<dbReference type="GO" id="GO:0015421">
    <property type="term" value="F:ABC-type oligopeptide transporter activity"/>
    <property type="evidence" value="ECO:0007669"/>
    <property type="project" value="TreeGrafter"/>
</dbReference>
<name>A0A2M8WQW2_9MICO</name>
<keyword evidence="15" id="KW-1185">Reference proteome</keyword>
<feature type="transmembrane region" description="Helical" evidence="11">
    <location>
        <begin position="86"/>
        <end position="108"/>
    </location>
</feature>
<dbReference type="GO" id="GO:0005524">
    <property type="term" value="F:ATP binding"/>
    <property type="evidence" value="ECO:0007669"/>
    <property type="project" value="UniProtKB-KW"/>
</dbReference>
<dbReference type="InterPro" id="IPR017871">
    <property type="entry name" value="ABC_transporter-like_CS"/>
</dbReference>
<proteinExistence type="inferred from homology"/>
<feature type="transmembrane region" description="Helical" evidence="11">
    <location>
        <begin position="267"/>
        <end position="290"/>
    </location>
</feature>
<dbReference type="PROSITE" id="PS00211">
    <property type="entry name" value="ABC_TRANSPORTER_1"/>
    <property type="match status" value="1"/>
</dbReference>
<comment type="similarity">
    <text evidence="9">Belongs to the ABC transporter superfamily. Lipid exporter (TC 3.A.1.106) family.</text>
</comment>
<dbReference type="AlphaFoldDB" id="A0A2M8WQW2"/>
<protein>
    <submittedName>
        <fullName evidence="14">ATP-binding cassette subfamily B protein</fullName>
    </submittedName>
</protein>
<evidence type="ECO:0000259" key="12">
    <source>
        <dbReference type="PROSITE" id="PS50893"/>
    </source>
</evidence>
<gene>
    <name evidence="14" type="ORF">CLV34_1894</name>
</gene>
<keyword evidence="5" id="KW-0547">Nucleotide-binding</keyword>
<dbReference type="PANTHER" id="PTHR43394:SF1">
    <property type="entry name" value="ATP-BINDING CASSETTE SUB-FAMILY B MEMBER 10, MITOCHONDRIAL"/>
    <property type="match status" value="1"/>
</dbReference>
<dbReference type="EMBL" id="PGTZ01000008">
    <property type="protein sequence ID" value="PJI93325.1"/>
    <property type="molecule type" value="Genomic_DNA"/>
</dbReference>
<evidence type="ECO:0000256" key="1">
    <source>
        <dbReference type="ARBA" id="ARBA00004651"/>
    </source>
</evidence>
<feature type="compositionally biased region" description="Basic and acidic residues" evidence="10">
    <location>
        <begin position="9"/>
        <end position="21"/>
    </location>
</feature>
<evidence type="ECO:0000256" key="10">
    <source>
        <dbReference type="SAM" id="MobiDB-lite"/>
    </source>
</evidence>
<dbReference type="PROSITE" id="PS50929">
    <property type="entry name" value="ABC_TM1F"/>
    <property type="match status" value="1"/>
</dbReference>
<dbReference type="GO" id="GO:0005886">
    <property type="term" value="C:plasma membrane"/>
    <property type="evidence" value="ECO:0007669"/>
    <property type="project" value="UniProtKB-SubCell"/>
</dbReference>
<evidence type="ECO:0000256" key="11">
    <source>
        <dbReference type="SAM" id="Phobius"/>
    </source>
</evidence>
<dbReference type="PANTHER" id="PTHR43394">
    <property type="entry name" value="ATP-DEPENDENT PERMEASE MDL1, MITOCHONDRIAL"/>
    <property type="match status" value="1"/>
</dbReference>
<evidence type="ECO:0000256" key="2">
    <source>
        <dbReference type="ARBA" id="ARBA00022448"/>
    </source>
</evidence>
<evidence type="ECO:0000256" key="7">
    <source>
        <dbReference type="ARBA" id="ARBA00022989"/>
    </source>
</evidence>
<dbReference type="RefSeq" id="WP_100350040.1">
    <property type="nucleotide sequence ID" value="NZ_PGTZ01000008.1"/>
</dbReference>
<feature type="domain" description="ABC transporter" evidence="12">
    <location>
        <begin position="366"/>
        <end position="600"/>
    </location>
</feature>
<keyword evidence="3" id="KW-1003">Cell membrane</keyword>
<dbReference type="Pfam" id="PF00005">
    <property type="entry name" value="ABC_tran"/>
    <property type="match status" value="1"/>
</dbReference>
<dbReference type="Gene3D" id="1.20.1560.10">
    <property type="entry name" value="ABC transporter type 1, transmembrane domain"/>
    <property type="match status" value="1"/>
</dbReference>
<keyword evidence="8 11" id="KW-0472">Membrane</keyword>
<evidence type="ECO:0000256" key="6">
    <source>
        <dbReference type="ARBA" id="ARBA00022840"/>
    </source>
</evidence>
<evidence type="ECO:0000256" key="5">
    <source>
        <dbReference type="ARBA" id="ARBA00022741"/>
    </source>
</evidence>
<feature type="domain" description="ABC transmembrane type-1" evidence="13">
    <location>
        <begin position="46"/>
        <end position="332"/>
    </location>
</feature>
<sequence length="606" mass="65319">MTATTEPSATHDEDESRLSAERSKEVRARSLRLLRDLLRPHGRLLWAAGVLVVVSTIAQVAGPALIATAVDHTLAPLHDDGDWGPLLLVGVAYVVAAVVAGFGINGYVRVAARVSQNVLLDLRRRVFRQTQRLSMEFHESYTSGRIISRQTSDLESLRELLDSGLTSIVSGGMLMLFTALSLFLLDWQTGLVLVASLVPAALLTRWYQKRSQVTYRASRTASARVIVSFVETMTGIRAVQAFRRQRANAARYGVHAEEYRETNARALGLMGVFDPGLVLIGNVTVTVALLVGGLRVLHGDLDVGVLVAVLLYVKRFFSPIQQMGMFYNSFQSASAALEKISGLLAEEPTVVEPARPVALTQAHGALSFRGVEFSYVSGRPVLPRFDLEVPAGQTIALVGATGAGKSTLAKLVARFYDVTAGTLALDGVDVRDLSGKDLRRAVVMVTQEAYLFSGSVRDNVAMGRPGASFEEIRAAVRAVGAEEFVEALPNGYDTDVNKRGGRVSAGQRQLLSFARAFLADPSVLILDEATSSLDIPGERLVQRGLQSLLADRTALIIAHRLSTVAIADRVLVMEQGEIVEDGPPAELIGGTGRFAALHAAWRDSLV</sequence>
<dbReference type="Pfam" id="PF00664">
    <property type="entry name" value="ABC_membrane"/>
    <property type="match status" value="1"/>
</dbReference>
<dbReference type="InterPro" id="IPR027417">
    <property type="entry name" value="P-loop_NTPase"/>
</dbReference>
<evidence type="ECO:0000259" key="13">
    <source>
        <dbReference type="PROSITE" id="PS50929"/>
    </source>
</evidence>
<organism evidence="14 15">
    <name type="scientific">Luteimicrobium subarcticum</name>
    <dbReference type="NCBI Taxonomy" id="620910"/>
    <lineage>
        <taxon>Bacteria</taxon>
        <taxon>Bacillati</taxon>
        <taxon>Actinomycetota</taxon>
        <taxon>Actinomycetes</taxon>
        <taxon>Micrococcales</taxon>
        <taxon>Luteimicrobium</taxon>
    </lineage>
</organism>
<feature type="transmembrane region" description="Helical" evidence="11">
    <location>
        <begin position="164"/>
        <end position="184"/>
    </location>
</feature>
<dbReference type="InterPro" id="IPR039421">
    <property type="entry name" value="Type_1_exporter"/>
</dbReference>
<dbReference type="InterPro" id="IPR003439">
    <property type="entry name" value="ABC_transporter-like_ATP-bd"/>
</dbReference>
<dbReference type="SUPFAM" id="SSF52540">
    <property type="entry name" value="P-loop containing nucleoside triphosphate hydrolases"/>
    <property type="match status" value="1"/>
</dbReference>
<feature type="transmembrane region" description="Helical" evidence="11">
    <location>
        <begin position="190"/>
        <end position="207"/>
    </location>
</feature>
<evidence type="ECO:0000256" key="8">
    <source>
        <dbReference type="ARBA" id="ARBA00023136"/>
    </source>
</evidence>
<keyword evidence="2" id="KW-0813">Transport</keyword>
<keyword evidence="4 11" id="KW-0812">Transmembrane</keyword>
<keyword evidence="7 11" id="KW-1133">Transmembrane helix</keyword>
<reference evidence="14 15" key="1">
    <citation type="submission" date="2017-11" db="EMBL/GenBank/DDBJ databases">
        <title>Genomic Encyclopedia of Archaeal and Bacterial Type Strains, Phase II (KMG-II): From Individual Species to Whole Genera.</title>
        <authorList>
            <person name="Goeker M."/>
        </authorList>
    </citation>
    <scope>NUCLEOTIDE SEQUENCE [LARGE SCALE GENOMIC DNA]</scope>
    <source>
        <strain evidence="14 15">DSM 22413</strain>
    </source>
</reference>
<dbReference type="GO" id="GO:0016887">
    <property type="term" value="F:ATP hydrolysis activity"/>
    <property type="evidence" value="ECO:0007669"/>
    <property type="project" value="InterPro"/>
</dbReference>
<dbReference type="InterPro" id="IPR036640">
    <property type="entry name" value="ABC1_TM_sf"/>
</dbReference>
<evidence type="ECO:0000256" key="4">
    <source>
        <dbReference type="ARBA" id="ARBA00022692"/>
    </source>
</evidence>
<comment type="subcellular location">
    <subcellularLocation>
        <location evidence="1">Cell membrane</location>
        <topology evidence="1">Multi-pass membrane protein</topology>
    </subcellularLocation>
</comment>
<feature type="transmembrane region" description="Helical" evidence="11">
    <location>
        <begin position="44"/>
        <end position="66"/>
    </location>
</feature>
<dbReference type="InterPro" id="IPR011527">
    <property type="entry name" value="ABC1_TM_dom"/>
</dbReference>
<dbReference type="CDD" id="cd18546">
    <property type="entry name" value="ABC_6TM_Rv0194_D2_like"/>
    <property type="match status" value="1"/>
</dbReference>
<evidence type="ECO:0000256" key="9">
    <source>
        <dbReference type="ARBA" id="ARBA00061644"/>
    </source>
</evidence>
<accession>A0A2M8WQW2</accession>
<evidence type="ECO:0000313" key="14">
    <source>
        <dbReference type="EMBL" id="PJI93325.1"/>
    </source>
</evidence>
<keyword evidence="6 14" id="KW-0067">ATP-binding</keyword>